<evidence type="ECO:0000256" key="2">
    <source>
        <dbReference type="SAM" id="MobiDB-lite"/>
    </source>
</evidence>
<dbReference type="Gene3D" id="3.40.50.720">
    <property type="entry name" value="NAD(P)-binding Rossmann-like Domain"/>
    <property type="match status" value="2"/>
</dbReference>
<dbReference type="GO" id="GO:0016616">
    <property type="term" value="F:oxidoreductase activity, acting on the CH-OH group of donors, NAD or NADP as acceptor"/>
    <property type="evidence" value="ECO:0007669"/>
    <property type="project" value="InterPro"/>
</dbReference>
<reference evidence="6" key="1">
    <citation type="journal article" date="2016" name="Nat. Commun.">
        <title>The Gonium pectorale genome demonstrates co-option of cell cycle regulation during the evolution of multicellularity.</title>
        <authorList>
            <person name="Hanschen E.R."/>
            <person name="Marriage T.N."/>
            <person name="Ferris P.J."/>
            <person name="Hamaji T."/>
            <person name="Toyoda A."/>
            <person name="Fujiyama A."/>
            <person name="Neme R."/>
            <person name="Noguchi H."/>
            <person name="Minakuchi Y."/>
            <person name="Suzuki M."/>
            <person name="Kawai-Toyooka H."/>
            <person name="Smith D.R."/>
            <person name="Sparks H."/>
            <person name="Anderson J."/>
            <person name="Bakaric R."/>
            <person name="Luria V."/>
            <person name="Karger A."/>
            <person name="Kirschner M.W."/>
            <person name="Durand P.M."/>
            <person name="Michod R.E."/>
            <person name="Nozaki H."/>
            <person name="Olson B.J."/>
        </authorList>
    </citation>
    <scope>NUCLEOTIDE SEQUENCE [LARGE SCALE GENOMIC DNA]</scope>
    <source>
        <strain evidence="6">NIES-2863</strain>
    </source>
</reference>
<gene>
    <name evidence="5" type="ORF">GPECTOR_2g1343</name>
</gene>
<keyword evidence="3" id="KW-1133">Transmembrane helix</keyword>
<accession>A0A150H1A7</accession>
<feature type="transmembrane region" description="Helical" evidence="3">
    <location>
        <begin position="383"/>
        <end position="403"/>
    </location>
</feature>
<dbReference type="Proteomes" id="UP000075714">
    <property type="component" value="Unassembled WGS sequence"/>
</dbReference>
<feature type="compositionally biased region" description="Low complexity" evidence="2">
    <location>
        <begin position="20"/>
        <end position="42"/>
    </location>
</feature>
<keyword evidence="6" id="KW-1185">Reference proteome</keyword>
<protein>
    <recommendedName>
        <fullName evidence="4">3-beta hydroxysteroid dehydrogenase/isomerase domain-containing protein</fullName>
    </recommendedName>
</protein>
<dbReference type="STRING" id="33097.A0A150H1A7"/>
<dbReference type="AlphaFoldDB" id="A0A150H1A7"/>
<evidence type="ECO:0000259" key="4">
    <source>
        <dbReference type="Pfam" id="PF01073"/>
    </source>
</evidence>
<dbReference type="PANTHER" id="PTHR10366">
    <property type="entry name" value="NAD DEPENDENT EPIMERASE/DEHYDRATASE"/>
    <property type="match status" value="1"/>
</dbReference>
<proteinExistence type="predicted"/>
<dbReference type="OrthoDB" id="2735536at2759"/>
<comment type="caution">
    <text evidence="5">The sequence shown here is derived from an EMBL/GenBank/DDBJ whole genome shotgun (WGS) entry which is preliminary data.</text>
</comment>
<dbReference type="InterPro" id="IPR050425">
    <property type="entry name" value="NAD(P)_dehydrat-like"/>
</dbReference>
<keyword evidence="3" id="KW-0812">Transmembrane</keyword>
<organism evidence="5 6">
    <name type="scientific">Gonium pectorale</name>
    <name type="common">Green alga</name>
    <dbReference type="NCBI Taxonomy" id="33097"/>
    <lineage>
        <taxon>Eukaryota</taxon>
        <taxon>Viridiplantae</taxon>
        <taxon>Chlorophyta</taxon>
        <taxon>core chlorophytes</taxon>
        <taxon>Chlorophyceae</taxon>
        <taxon>CS clade</taxon>
        <taxon>Chlamydomonadales</taxon>
        <taxon>Volvocaceae</taxon>
        <taxon>Gonium</taxon>
    </lineage>
</organism>
<dbReference type="PANTHER" id="PTHR10366:SF355">
    <property type="entry name" value="3-BETA HYDROXYSTEROID DEHYDROGENASE_ISOMERASE DOMAIN-CONTAINING PROTEIN"/>
    <property type="match status" value="1"/>
</dbReference>
<dbReference type="SUPFAM" id="SSF51735">
    <property type="entry name" value="NAD(P)-binding Rossmann-fold domains"/>
    <property type="match status" value="1"/>
</dbReference>
<feature type="region of interest" description="Disordered" evidence="2">
    <location>
        <begin position="1"/>
        <end position="49"/>
    </location>
</feature>
<dbReference type="GO" id="GO:0006694">
    <property type="term" value="P:steroid biosynthetic process"/>
    <property type="evidence" value="ECO:0007669"/>
    <property type="project" value="InterPro"/>
</dbReference>
<keyword evidence="1" id="KW-0560">Oxidoreductase</keyword>
<feature type="transmembrane region" description="Helical" evidence="3">
    <location>
        <begin position="474"/>
        <end position="493"/>
    </location>
</feature>
<keyword evidence="3" id="KW-0472">Membrane</keyword>
<evidence type="ECO:0000256" key="3">
    <source>
        <dbReference type="SAM" id="Phobius"/>
    </source>
</evidence>
<dbReference type="InterPro" id="IPR036291">
    <property type="entry name" value="NAD(P)-bd_dom_sf"/>
</dbReference>
<dbReference type="InterPro" id="IPR002225">
    <property type="entry name" value="3Beta_OHSteriod_DH/Estase"/>
</dbReference>
<sequence length="502" mass="51852">MDPGAPARSVTPRSVGPTFSASTSAATAHSHGASGATGAAVTPPRPSPAPAATIRRALITGGCGFLGLRLAAKLAAEGMETVLLDLAPPKQPLPRGATFFAGSVADAAAVDAAFVHASAGAASGLDAVFHVASYGMSGRELRNRGLIWAVNVGGTRHVLDACVRHGVPRLVYVSTVNTIWVGRPILGDDESAPYPPETAYKDPYSATKAAAEKMVIAANGTPLQTPPLPLPSWAKDPGQGGAAATAAAISPTAGIGAIPAGLFVATFGDPQGLVDWIHVENLVQLLALAERGLRAPAIPRDESPGDEQQQAAEHEDDEANSRPQGAGASNAARVEVVAEREGPVAAGQVYYASDGSPINNFDHFKPIIVGLGYRYPSLNMPYAVMYGIAALIEYGWPLLRYIVNDPPLTRMEVGKCAVPHWFSIGKARRELGYAPAVYDRAEVVEHMRAEGWAAGGKAGPWEVRLLGMRLSSGVLLALVVLLLAAAAAAVLHGTQGSAAHSG</sequence>
<evidence type="ECO:0000313" key="5">
    <source>
        <dbReference type="EMBL" id="KXZ55793.1"/>
    </source>
</evidence>
<evidence type="ECO:0000256" key="1">
    <source>
        <dbReference type="ARBA" id="ARBA00023002"/>
    </source>
</evidence>
<evidence type="ECO:0000313" key="6">
    <source>
        <dbReference type="Proteomes" id="UP000075714"/>
    </source>
</evidence>
<feature type="domain" description="3-beta hydroxysteroid dehydrogenase/isomerase" evidence="4">
    <location>
        <begin position="58"/>
        <end position="296"/>
    </location>
</feature>
<dbReference type="Pfam" id="PF01073">
    <property type="entry name" value="3Beta_HSD"/>
    <property type="match status" value="1"/>
</dbReference>
<dbReference type="EMBL" id="LSYV01000003">
    <property type="protein sequence ID" value="KXZ55793.1"/>
    <property type="molecule type" value="Genomic_DNA"/>
</dbReference>
<name>A0A150H1A7_GONPE</name>
<feature type="region of interest" description="Disordered" evidence="2">
    <location>
        <begin position="297"/>
        <end position="333"/>
    </location>
</feature>